<dbReference type="GO" id="GO:0005829">
    <property type="term" value="C:cytosol"/>
    <property type="evidence" value="ECO:0007669"/>
    <property type="project" value="TreeGrafter"/>
</dbReference>
<dbReference type="OrthoDB" id="7331788at2"/>
<proteinExistence type="inferred from homology"/>
<organism evidence="5 6">
    <name type="scientific">Saccharopolyspora hirsuta</name>
    <dbReference type="NCBI Taxonomy" id="1837"/>
    <lineage>
        <taxon>Bacteria</taxon>
        <taxon>Bacillati</taxon>
        <taxon>Actinomycetota</taxon>
        <taxon>Actinomycetes</taxon>
        <taxon>Pseudonocardiales</taxon>
        <taxon>Pseudonocardiaceae</taxon>
        <taxon>Saccharopolyspora</taxon>
    </lineage>
</organism>
<name>A0A5M7CEK7_SACHI</name>
<keyword evidence="6" id="KW-1185">Reference proteome</keyword>
<keyword evidence="2" id="KW-0378">Hydrolase</keyword>
<dbReference type="GO" id="GO:0004053">
    <property type="term" value="F:arginase activity"/>
    <property type="evidence" value="ECO:0007669"/>
    <property type="project" value="TreeGrafter"/>
</dbReference>
<keyword evidence="1" id="KW-0479">Metal-binding</keyword>
<protein>
    <submittedName>
        <fullName evidence="5">Arginase family protein</fullName>
    </submittedName>
</protein>
<gene>
    <name evidence="5" type="ORF">F1721_01410</name>
</gene>
<dbReference type="RefSeq" id="WP_150064647.1">
    <property type="nucleotide sequence ID" value="NZ_VWPH01000001.1"/>
</dbReference>
<evidence type="ECO:0000256" key="1">
    <source>
        <dbReference type="ARBA" id="ARBA00022723"/>
    </source>
</evidence>
<dbReference type="InterPro" id="IPR023696">
    <property type="entry name" value="Ureohydrolase_dom_sf"/>
</dbReference>
<reference evidence="5 6" key="1">
    <citation type="submission" date="2019-09" db="EMBL/GenBank/DDBJ databases">
        <title>Draft genome sequence of the thermophilic Saccharopolyspora hirsuta VKM Ac-666T.</title>
        <authorList>
            <person name="Lobastova T.G."/>
            <person name="Fokina V."/>
            <person name="Bragin E.Y."/>
            <person name="Shtratnikova V.Y."/>
            <person name="Starodumova I.P."/>
            <person name="Tarlachkov S.V."/>
            <person name="Donova M.V."/>
        </authorList>
    </citation>
    <scope>NUCLEOTIDE SEQUENCE [LARGE SCALE GENOMIC DNA]</scope>
    <source>
        <strain evidence="5 6">VKM Ac-666</strain>
    </source>
</reference>
<sequence>MTATHRAGTVALTHFAGCAGDHNDRGMVGSQLVAASLAARFGGQPVVIGEPRPALSVGWEEELAAALPELQAMSRRYEQLLADGGVPVTALSRCAVALATLPRIAAHRPDAVVVWFDAHADINTPQTTPTGYLGGLALSGPLGLWDSGLGSGLLPQNAVLVGARDIDPPEQRLIDRGAVGLVPVGPRLPEELRRAVGGRPVYVHLDCDVLEPGVVATDYRVPGGMSLADLHRAAEVLAECEIVGVEIGELEADSEATTAAPVVEALEPLLRAVERA</sequence>
<dbReference type="PANTHER" id="PTHR43782">
    <property type="entry name" value="ARGINASE"/>
    <property type="match status" value="1"/>
</dbReference>
<accession>A0A5M7CEK7</accession>
<dbReference type="CDD" id="cd09999">
    <property type="entry name" value="Arginase-like_1"/>
    <property type="match status" value="1"/>
</dbReference>
<comment type="caution">
    <text evidence="5">The sequence shown here is derived from an EMBL/GenBank/DDBJ whole genome shotgun (WGS) entry which is preliminary data.</text>
</comment>
<dbReference type="Pfam" id="PF00491">
    <property type="entry name" value="Arginase"/>
    <property type="match status" value="1"/>
</dbReference>
<dbReference type="Gene3D" id="3.40.800.10">
    <property type="entry name" value="Ureohydrolase domain"/>
    <property type="match status" value="1"/>
</dbReference>
<evidence type="ECO:0000256" key="2">
    <source>
        <dbReference type="ARBA" id="ARBA00022801"/>
    </source>
</evidence>
<dbReference type="SMR" id="A0A5M7CEK7"/>
<evidence type="ECO:0000256" key="4">
    <source>
        <dbReference type="PROSITE-ProRule" id="PRU00742"/>
    </source>
</evidence>
<evidence type="ECO:0000313" key="6">
    <source>
        <dbReference type="Proteomes" id="UP000323946"/>
    </source>
</evidence>
<dbReference type="GO" id="GO:0030145">
    <property type="term" value="F:manganese ion binding"/>
    <property type="evidence" value="ECO:0007669"/>
    <property type="project" value="TreeGrafter"/>
</dbReference>
<evidence type="ECO:0000256" key="3">
    <source>
        <dbReference type="ARBA" id="ARBA00023211"/>
    </source>
</evidence>
<comment type="similarity">
    <text evidence="4">Belongs to the arginase family.</text>
</comment>
<evidence type="ECO:0000313" key="5">
    <source>
        <dbReference type="EMBL" id="KAA5838141.1"/>
    </source>
</evidence>
<dbReference type="Proteomes" id="UP000323946">
    <property type="component" value="Unassembled WGS sequence"/>
</dbReference>
<dbReference type="InterPro" id="IPR006035">
    <property type="entry name" value="Ureohydrolase"/>
</dbReference>
<dbReference type="SUPFAM" id="SSF52768">
    <property type="entry name" value="Arginase/deacetylase"/>
    <property type="match status" value="1"/>
</dbReference>
<keyword evidence="3" id="KW-0464">Manganese</keyword>
<dbReference type="AlphaFoldDB" id="A0A5M7CEK7"/>
<dbReference type="PROSITE" id="PS51409">
    <property type="entry name" value="ARGINASE_2"/>
    <property type="match status" value="1"/>
</dbReference>
<dbReference type="PANTHER" id="PTHR43782:SF3">
    <property type="entry name" value="ARGINASE"/>
    <property type="match status" value="1"/>
</dbReference>
<dbReference type="EMBL" id="VWPH01000001">
    <property type="protein sequence ID" value="KAA5838141.1"/>
    <property type="molecule type" value="Genomic_DNA"/>
</dbReference>